<dbReference type="Pfam" id="PF03963">
    <property type="entry name" value="FlgD"/>
    <property type="match status" value="1"/>
</dbReference>
<dbReference type="OrthoDB" id="9785233at2"/>
<dbReference type="GO" id="GO:0044781">
    <property type="term" value="P:bacterial-type flagellum organization"/>
    <property type="evidence" value="ECO:0007669"/>
    <property type="project" value="UniProtKB-UniRule"/>
</dbReference>
<evidence type="ECO:0000313" key="9">
    <source>
        <dbReference type="Proteomes" id="UP000294692"/>
    </source>
</evidence>
<dbReference type="InterPro" id="IPR025965">
    <property type="entry name" value="FlgD/Vpr_Ig-like"/>
</dbReference>
<keyword evidence="8" id="KW-0282">Flagellum</keyword>
<accession>A0A4R3V6Y9</accession>
<keyword evidence="8" id="KW-0966">Cell projection</keyword>
<name>A0A4R3V6Y9_9BURK</name>
<evidence type="ECO:0000256" key="3">
    <source>
        <dbReference type="ARBA" id="ARBA00022795"/>
    </source>
</evidence>
<evidence type="ECO:0000256" key="5">
    <source>
        <dbReference type="RuleBase" id="RU362076"/>
    </source>
</evidence>
<comment type="function">
    <text evidence="4 5">Required for flagellar hook formation. May act as a scaffolding protein.</text>
</comment>
<reference evidence="8 9" key="1">
    <citation type="submission" date="2019-03" db="EMBL/GenBank/DDBJ databases">
        <title>Genomic Encyclopedia of Type Strains, Phase IV (KMG-IV): sequencing the most valuable type-strain genomes for metagenomic binning, comparative biology and taxonomic classification.</title>
        <authorList>
            <person name="Goeker M."/>
        </authorList>
    </citation>
    <scope>NUCLEOTIDE SEQUENCE [LARGE SCALE GENOMIC DNA]</scope>
    <source>
        <strain evidence="8 9">DSM 100048</strain>
    </source>
</reference>
<keyword evidence="9" id="KW-1185">Reference proteome</keyword>
<dbReference type="AlphaFoldDB" id="A0A4R3V6Y9"/>
<evidence type="ECO:0000313" key="8">
    <source>
        <dbReference type="EMBL" id="TCV00806.1"/>
    </source>
</evidence>
<evidence type="ECO:0000259" key="6">
    <source>
        <dbReference type="Pfam" id="PF13860"/>
    </source>
</evidence>
<dbReference type="Gene3D" id="2.30.30.910">
    <property type="match status" value="1"/>
</dbReference>
<keyword evidence="3 5" id="KW-1005">Bacterial flagellum biogenesis</keyword>
<comment type="similarity">
    <text evidence="1 5">Belongs to the FlgD family.</text>
</comment>
<protein>
    <recommendedName>
        <fullName evidence="2 5">Basal-body rod modification protein FlgD</fullName>
    </recommendedName>
</protein>
<sequence>MTTITSPYADTTSAAMGMANASTQSLMDSTQDRFLTLLVTQLRNQDPLNPMDNAEVTSQIAQLSTVNGINQLNNTLLALSGQMNVSQSMQAANLIGKAVLVPGDKIRLGSDPSDPSVKEATPYGVDLLAPAAKVTASIVDASGQVVRQIDLGKLDEGVHSFTWDGKGEGGADVVDGAYSVRIVALDADDKPVSASALTYGKVSSVAYSSSGLRVDMGLAGSHSLLDIRKIM</sequence>
<feature type="domain" description="FlgD/Vpr Ig-like" evidence="6">
    <location>
        <begin position="119"/>
        <end position="187"/>
    </location>
</feature>
<organism evidence="8 9">
    <name type="scientific">Paracandidimonas soli</name>
    <dbReference type="NCBI Taxonomy" id="1917182"/>
    <lineage>
        <taxon>Bacteria</taxon>
        <taxon>Pseudomonadati</taxon>
        <taxon>Pseudomonadota</taxon>
        <taxon>Betaproteobacteria</taxon>
        <taxon>Burkholderiales</taxon>
        <taxon>Alcaligenaceae</taxon>
        <taxon>Paracandidimonas</taxon>
    </lineage>
</organism>
<evidence type="ECO:0000259" key="7">
    <source>
        <dbReference type="Pfam" id="PF13861"/>
    </source>
</evidence>
<evidence type="ECO:0000256" key="1">
    <source>
        <dbReference type="ARBA" id="ARBA00010577"/>
    </source>
</evidence>
<dbReference type="RefSeq" id="WP_132475805.1">
    <property type="nucleotide sequence ID" value="NZ_JBEBWM010000094.1"/>
</dbReference>
<proteinExistence type="inferred from homology"/>
<keyword evidence="8" id="KW-0969">Cilium</keyword>
<dbReference type="InterPro" id="IPR025963">
    <property type="entry name" value="FLgD_Tudor"/>
</dbReference>
<evidence type="ECO:0000256" key="4">
    <source>
        <dbReference type="ARBA" id="ARBA00024746"/>
    </source>
</evidence>
<comment type="caution">
    <text evidence="8">The sequence shown here is derived from an EMBL/GenBank/DDBJ whole genome shotgun (WGS) entry which is preliminary data.</text>
</comment>
<dbReference type="EMBL" id="SMBX01000003">
    <property type="protein sequence ID" value="TCV00806.1"/>
    <property type="molecule type" value="Genomic_DNA"/>
</dbReference>
<evidence type="ECO:0000256" key="2">
    <source>
        <dbReference type="ARBA" id="ARBA00016013"/>
    </source>
</evidence>
<dbReference type="Gene3D" id="2.60.40.4070">
    <property type="match status" value="1"/>
</dbReference>
<dbReference type="Pfam" id="PF13861">
    <property type="entry name" value="FLgD_tudor"/>
    <property type="match status" value="1"/>
</dbReference>
<dbReference type="InterPro" id="IPR005648">
    <property type="entry name" value="FlgD"/>
</dbReference>
<dbReference type="Pfam" id="PF13860">
    <property type="entry name" value="FlgD_ig"/>
    <property type="match status" value="1"/>
</dbReference>
<dbReference type="Proteomes" id="UP000294692">
    <property type="component" value="Unassembled WGS sequence"/>
</dbReference>
<feature type="domain" description="FlgD Tudor-like" evidence="7">
    <location>
        <begin position="86"/>
        <end position="228"/>
    </location>
</feature>
<gene>
    <name evidence="8" type="ORF">EV686_103390</name>
</gene>